<evidence type="ECO:0000313" key="2">
    <source>
        <dbReference type="Proteomes" id="UP001302719"/>
    </source>
</evidence>
<protein>
    <submittedName>
        <fullName evidence="1">Uncharacterized protein</fullName>
    </submittedName>
</protein>
<dbReference type="RefSeq" id="WP_312640735.1">
    <property type="nucleotide sequence ID" value="NZ_CP116967.1"/>
</dbReference>
<reference evidence="1 2" key="1">
    <citation type="submission" date="2023-01" db="EMBL/GenBank/DDBJ databases">
        <title>Cultivation and genomic characterization of new, ubiquitous marine nitrite-oxidizing bacteria from the Nitrospirales.</title>
        <authorList>
            <person name="Mueller A.J."/>
            <person name="Daebeler A."/>
            <person name="Herbold C.W."/>
            <person name="Kirkegaard R.H."/>
            <person name="Daims H."/>
        </authorList>
    </citation>
    <scope>NUCLEOTIDE SEQUENCE [LARGE SCALE GENOMIC DNA]</scope>
    <source>
        <strain evidence="1 2">VA</strain>
    </source>
</reference>
<dbReference type="Proteomes" id="UP001302719">
    <property type="component" value="Chromosome"/>
</dbReference>
<dbReference type="EMBL" id="CP116967">
    <property type="protein sequence ID" value="WNM56874.1"/>
    <property type="molecule type" value="Genomic_DNA"/>
</dbReference>
<dbReference type="KEGG" id="nall:PP769_12905"/>
<accession>A0AA96G7K6</accession>
<name>A0AA96G7K6_9BACT</name>
<evidence type="ECO:0000313" key="1">
    <source>
        <dbReference type="EMBL" id="WNM56874.1"/>
    </source>
</evidence>
<keyword evidence="2" id="KW-1185">Reference proteome</keyword>
<gene>
    <name evidence="1" type="ORF">PP769_12905</name>
</gene>
<proteinExistence type="predicted"/>
<sequence length="178" mass="21112">MKNGEYLDPDDWKESEKFLPFVSRKYWNAFQSLCFDGATLIVKLSGLHYDPFLAKELLFSKTGRSNIIVHYHHWELKDHSEEDSFCLLECNNTLFKTLFHRFWFSPGCEIRFQGIVLKSTRSADFFRWFLRHESPNKNKALLDRAELVFDNLHNGFHFKVESAKKGIDLRKLFKELVA</sequence>
<organism evidence="1 2">
    <name type="scientific">Candidatus Nitrospira allomarina</name>
    <dbReference type="NCBI Taxonomy" id="3020900"/>
    <lineage>
        <taxon>Bacteria</taxon>
        <taxon>Pseudomonadati</taxon>
        <taxon>Nitrospirota</taxon>
        <taxon>Nitrospiria</taxon>
        <taxon>Nitrospirales</taxon>
        <taxon>Nitrospiraceae</taxon>
        <taxon>Nitrospira</taxon>
    </lineage>
</organism>
<dbReference type="AlphaFoldDB" id="A0AA96G7K6"/>